<dbReference type="PANTHER" id="PTHR12137:SF54">
    <property type="entry name" value="CARBOHYDRATE SULFOTRANSFERASE"/>
    <property type="match status" value="1"/>
</dbReference>
<dbReference type="InterPro" id="IPR018011">
    <property type="entry name" value="Carb_sulfotrans_8-10"/>
</dbReference>
<sequence>MISHKYKCIFIHISKCAGTSIEEAFGVDSDKWDQPSYENLYGWCPKEKLFLQHATPQQLLDKNYISKEQWETYYKFIVVRNPYDRAFSDYNWVKKNLGIKRAGFSSFINAKGKFYNCLNVKNLDYRGDHLYTQKSYFILNDDLIEYDKVLRFESLKEDLSELIKDLGVEKTFFSAKHNVNDDKKKKHYSHFYNFARKNILERKYKEDIAFLNYSFEDKRTFFEKIF</sequence>
<evidence type="ECO:0000256" key="2">
    <source>
        <dbReference type="ARBA" id="ARBA00022679"/>
    </source>
</evidence>
<keyword evidence="3" id="KW-0812">Transmembrane</keyword>
<dbReference type="Proteomes" id="UP000245429">
    <property type="component" value="Chromosome"/>
</dbReference>
<evidence type="ECO:0000313" key="9">
    <source>
        <dbReference type="Proteomes" id="UP000245429"/>
    </source>
</evidence>
<dbReference type="GO" id="GO:0008146">
    <property type="term" value="F:sulfotransferase activity"/>
    <property type="evidence" value="ECO:0007669"/>
    <property type="project" value="InterPro"/>
</dbReference>
<dbReference type="InterPro" id="IPR005331">
    <property type="entry name" value="Sulfotransferase"/>
</dbReference>
<dbReference type="Gene3D" id="3.40.50.300">
    <property type="entry name" value="P-loop containing nucleotide triphosphate hydrolases"/>
    <property type="match status" value="1"/>
</dbReference>
<gene>
    <name evidence="8" type="ORF">DI487_01600</name>
</gene>
<accession>A0A2U8QRF7</accession>
<dbReference type="OrthoDB" id="288532at2"/>
<keyword evidence="7" id="KW-0325">Glycoprotein</keyword>
<evidence type="ECO:0000256" key="6">
    <source>
        <dbReference type="ARBA" id="ARBA00023136"/>
    </source>
</evidence>
<keyword evidence="6" id="KW-0472">Membrane</keyword>
<evidence type="ECO:0000256" key="5">
    <source>
        <dbReference type="ARBA" id="ARBA00023034"/>
    </source>
</evidence>
<dbReference type="Pfam" id="PF03567">
    <property type="entry name" value="Sulfotransfer_2"/>
    <property type="match status" value="1"/>
</dbReference>
<keyword evidence="5" id="KW-0333">Golgi apparatus</keyword>
<dbReference type="InterPro" id="IPR027417">
    <property type="entry name" value="P-loop_NTPase"/>
</dbReference>
<dbReference type="SUPFAM" id="SSF52540">
    <property type="entry name" value="P-loop containing nucleoside triphosphate hydrolases"/>
    <property type="match status" value="1"/>
</dbReference>
<dbReference type="RefSeq" id="WP_109568100.1">
    <property type="nucleotide sequence ID" value="NZ_CP029463.1"/>
</dbReference>
<evidence type="ECO:0000256" key="3">
    <source>
        <dbReference type="ARBA" id="ARBA00022692"/>
    </source>
</evidence>
<evidence type="ECO:0000313" key="8">
    <source>
        <dbReference type="EMBL" id="AWM12691.1"/>
    </source>
</evidence>
<evidence type="ECO:0008006" key="10">
    <source>
        <dbReference type="Google" id="ProtNLM"/>
    </source>
</evidence>
<evidence type="ECO:0000256" key="4">
    <source>
        <dbReference type="ARBA" id="ARBA00022989"/>
    </source>
</evidence>
<reference evidence="8 9" key="1">
    <citation type="submission" date="2018-05" db="EMBL/GenBank/DDBJ databases">
        <title>Flavobacterium sp. MEBiC07310.</title>
        <authorList>
            <person name="Baek K."/>
        </authorList>
    </citation>
    <scope>NUCLEOTIDE SEQUENCE [LARGE SCALE GENOMIC DNA]</scope>
    <source>
        <strain evidence="8 9">MEBiC07310</strain>
    </source>
</reference>
<organism evidence="8 9">
    <name type="scientific">Flavobacterium sediminis</name>
    <dbReference type="NCBI Taxonomy" id="2201181"/>
    <lineage>
        <taxon>Bacteria</taxon>
        <taxon>Pseudomonadati</taxon>
        <taxon>Bacteroidota</taxon>
        <taxon>Flavobacteriia</taxon>
        <taxon>Flavobacteriales</taxon>
        <taxon>Flavobacteriaceae</taxon>
        <taxon>Flavobacterium</taxon>
    </lineage>
</organism>
<dbReference type="PANTHER" id="PTHR12137">
    <property type="entry name" value="CARBOHYDRATE SULFOTRANSFERASE"/>
    <property type="match status" value="1"/>
</dbReference>
<proteinExistence type="predicted"/>
<keyword evidence="9" id="KW-1185">Reference proteome</keyword>
<evidence type="ECO:0000256" key="7">
    <source>
        <dbReference type="ARBA" id="ARBA00023180"/>
    </source>
</evidence>
<name>A0A2U8QRF7_9FLAO</name>
<keyword evidence="4" id="KW-1133">Transmembrane helix</keyword>
<dbReference type="GO" id="GO:0016051">
    <property type="term" value="P:carbohydrate biosynthetic process"/>
    <property type="evidence" value="ECO:0007669"/>
    <property type="project" value="InterPro"/>
</dbReference>
<dbReference type="KEGG" id="fse:DI487_01600"/>
<evidence type="ECO:0000256" key="1">
    <source>
        <dbReference type="ARBA" id="ARBA00004323"/>
    </source>
</evidence>
<keyword evidence="2" id="KW-0808">Transferase</keyword>
<dbReference type="AlphaFoldDB" id="A0A2U8QRF7"/>
<comment type="subcellular location">
    <subcellularLocation>
        <location evidence="1">Golgi apparatus membrane</location>
        <topology evidence="1">Single-pass type II membrane protein</topology>
    </subcellularLocation>
</comment>
<dbReference type="GO" id="GO:0016020">
    <property type="term" value="C:membrane"/>
    <property type="evidence" value="ECO:0007669"/>
    <property type="project" value="InterPro"/>
</dbReference>
<dbReference type="EMBL" id="CP029463">
    <property type="protein sequence ID" value="AWM12691.1"/>
    <property type="molecule type" value="Genomic_DNA"/>
</dbReference>
<protein>
    <recommendedName>
        <fullName evidence="10">Sulfotransferase</fullName>
    </recommendedName>
</protein>